<dbReference type="Gene3D" id="3.40.1050.10">
    <property type="entry name" value="Carbonic anhydrase"/>
    <property type="match status" value="1"/>
</dbReference>
<evidence type="ECO:0000256" key="3">
    <source>
        <dbReference type="ARBA" id="ARBA00022723"/>
    </source>
</evidence>
<dbReference type="PROSITE" id="PS00705">
    <property type="entry name" value="PROK_CO2_ANHYDRASE_2"/>
    <property type="match status" value="1"/>
</dbReference>
<keyword evidence="5 9" id="KW-0456">Lyase</keyword>
<dbReference type="FunFam" id="3.40.1050.10:FF:000006">
    <property type="entry name" value="Carbonic anhydrase"/>
    <property type="match status" value="1"/>
</dbReference>
<dbReference type="EMBL" id="BJXB01000004">
    <property type="protein sequence ID" value="GEM45655.1"/>
    <property type="molecule type" value="Genomic_DNA"/>
</dbReference>
<sequence length="236" mass="25333">MKNVQHSRRNFLRLAAGATLAASTLGLPRMALAAPFAPDKPATPDAALKELLDGNLRYIRGRLRHPDQRPGRIAEVAKGQHPFAVILGCADSRVPPEVVFDQGLGNLFVVRVAGNIASDDVMGSIEYAVEELNVPLVMVLGHARCGAVTATLNAMDQGATVPAHISSLVEAIKPVAQQVSRDTPDRVDVVVRKNALHAADQLRHESEILHEKLSSGTLKIVSARYNLDDGRVELIG</sequence>
<evidence type="ECO:0000256" key="8">
    <source>
        <dbReference type="PIRSR" id="PIRSR601765-1"/>
    </source>
</evidence>
<accession>A0A511MYI6</accession>
<dbReference type="CDD" id="cd03378">
    <property type="entry name" value="beta_CA_cladeC"/>
    <property type="match status" value="1"/>
</dbReference>
<feature type="binding site" evidence="8">
    <location>
        <position position="145"/>
    </location>
    <ligand>
        <name>Zn(2+)</name>
        <dbReference type="ChEBI" id="CHEBI:29105"/>
    </ligand>
</feature>
<protein>
    <recommendedName>
        <fullName evidence="2 9">Carbonic anhydrase</fullName>
        <ecNumber evidence="2 9">4.2.1.1</ecNumber>
    </recommendedName>
    <alternativeName>
        <fullName evidence="9">Carbonate dehydratase</fullName>
    </alternativeName>
</protein>
<dbReference type="EC" id="4.2.1.1" evidence="2 9"/>
<evidence type="ECO:0000313" key="12">
    <source>
        <dbReference type="Proteomes" id="UP000321306"/>
    </source>
</evidence>
<comment type="catalytic activity">
    <reaction evidence="7 9">
        <text>hydrogencarbonate + H(+) = CO2 + H2O</text>
        <dbReference type="Rhea" id="RHEA:10748"/>
        <dbReference type="ChEBI" id="CHEBI:15377"/>
        <dbReference type="ChEBI" id="CHEBI:15378"/>
        <dbReference type="ChEBI" id="CHEBI:16526"/>
        <dbReference type="ChEBI" id="CHEBI:17544"/>
        <dbReference type="EC" id="4.2.1.1"/>
    </reaction>
</comment>
<dbReference type="PANTHER" id="PTHR11002">
    <property type="entry name" value="CARBONIC ANHYDRASE"/>
    <property type="match status" value="1"/>
</dbReference>
<gene>
    <name evidence="11" type="ORF">DC3_12900</name>
</gene>
<dbReference type="SMART" id="SM00947">
    <property type="entry name" value="Pro_CA"/>
    <property type="match status" value="1"/>
</dbReference>
<dbReference type="PROSITE" id="PS00704">
    <property type="entry name" value="PROK_CO2_ANHYDRASE_1"/>
    <property type="match status" value="1"/>
</dbReference>
<evidence type="ECO:0000256" key="1">
    <source>
        <dbReference type="ARBA" id="ARBA00006217"/>
    </source>
</evidence>
<evidence type="ECO:0000256" key="2">
    <source>
        <dbReference type="ARBA" id="ARBA00012925"/>
    </source>
</evidence>
<dbReference type="SUPFAM" id="SSF53056">
    <property type="entry name" value="beta-carbonic anhydrase, cab"/>
    <property type="match status" value="1"/>
</dbReference>
<comment type="cofactor">
    <cofactor evidence="8">
        <name>Zn(2+)</name>
        <dbReference type="ChEBI" id="CHEBI:29105"/>
    </cofactor>
    <text evidence="8">Binds 1 zinc ion per subunit.</text>
</comment>
<dbReference type="GO" id="GO:0008270">
    <property type="term" value="F:zinc ion binding"/>
    <property type="evidence" value="ECO:0007669"/>
    <property type="project" value="UniProtKB-UniRule"/>
</dbReference>
<keyword evidence="10" id="KW-0732">Signal</keyword>
<dbReference type="InterPro" id="IPR036874">
    <property type="entry name" value="Carbonic_anhydrase_sf"/>
</dbReference>
<comment type="similarity">
    <text evidence="1 9">Belongs to the beta-class carbonic anhydrase family.</text>
</comment>
<dbReference type="InterPro" id="IPR006311">
    <property type="entry name" value="TAT_signal"/>
</dbReference>
<organism evidence="11 12">
    <name type="scientific">Deinococcus cellulosilyticus (strain DSM 18568 / NBRC 106333 / KACC 11606 / 5516J-15)</name>
    <dbReference type="NCBI Taxonomy" id="1223518"/>
    <lineage>
        <taxon>Bacteria</taxon>
        <taxon>Thermotogati</taxon>
        <taxon>Deinococcota</taxon>
        <taxon>Deinococci</taxon>
        <taxon>Deinococcales</taxon>
        <taxon>Deinococcaceae</taxon>
        <taxon>Deinococcus</taxon>
    </lineage>
</organism>
<dbReference type="PROSITE" id="PS51318">
    <property type="entry name" value="TAT"/>
    <property type="match status" value="1"/>
</dbReference>
<comment type="function">
    <text evidence="6">Catalyzes the reversible hydration of carbon dioxide to form bicarbonate.</text>
</comment>
<dbReference type="RefSeq" id="WP_146883134.1">
    <property type="nucleotide sequence ID" value="NZ_BJXB01000004.1"/>
</dbReference>
<keyword evidence="4 8" id="KW-0862">Zinc</keyword>
<comment type="function">
    <text evidence="9">Reversible hydration of carbon dioxide.</text>
</comment>
<feature type="binding site" evidence="8">
    <location>
        <position position="91"/>
    </location>
    <ligand>
        <name>Zn(2+)</name>
        <dbReference type="ChEBI" id="CHEBI:29105"/>
    </ligand>
</feature>
<evidence type="ECO:0000256" key="6">
    <source>
        <dbReference type="ARBA" id="ARBA00024993"/>
    </source>
</evidence>
<dbReference type="Proteomes" id="UP000321306">
    <property type="component" value="Unassembled WGS sequence"/>
</dbReference>
<dbReference type="GO" id="GO:0004089">
    <property type="term" value="F:carbonate dehydratase activity"/>
    <property type="evidence" value="ECO:0007669"/>
    <property type="project" value="UniProtKB-UniRule"/>
</dbReference>
<evidence type="ECO:0000256" key="7">
    <source>
        <dbReference type="ARBA" id="ARBA00048348"/>
    </source>
</evidence>
<dbReference type="InterPro" id="IPR015892">
    <property type="entry name" value="Carbonic_anhydrase_CS"/>
</dbReference>
<feature type="chain" id="PRO_5021952761" description="Carbonic anhydrase" evidence="10">
    <location>
        <begin position="34"/>
        <end position="236"/>
    </location>
</feature>
<dbReference type="OrthoDB" id="9769739at2"/>
<dbReference type="InterPro" id="IPR001765">
    <property type="entry name" value="Carbonic_anhydrase"/>
</dbReference>
<comment type="caution">
    <text evidence="11">The sequence shown here is derived from an EMBL/GenBank/DDBJ whole genome shotgun (WGS) entry which is preliminary data.</text>
</comment>
<dbReference type="GO" id="GO:0015976">
    <property type="term" value="P:carbon utilization"/>
    <property type="evidence" value="ECO:0007669"/>
    <property type="project" value="InterPro"/>
</dbReference>
<evidence type="ECO:0000256" key="10">
    <source>
        <dbReference type="SAM" id="SignalP"/>
    </source>
</evidence>
<evidence type="ECO:0000256" key="5">
    <source>
        <dbReference type="ARBA" id="ARBA00023239"/>
    </source>
</evidence>
<dbReference type="Pfam" id="PF00484">
    <property type="entry name" value="Pro_CA"/>
    <property type="match status" value="1"/>
</dbReference>
<evidence type="ECO:0000256" key="9">
    <source>
        <dbReference type="RuleBase" id="RU003956"/>
    </source>
</evidence>
<evidence type="ECO:0000313" key="11">
    <source>
        <dbReference type="EMBL" id="GEM45655.1"/>
    </source>
</evidence>
<feature type="binding site" evidence="8">
    <location>
        <position position="142"/>
    </location>
    <ligand>
        <name>Zn(2+)</name>
        <dbReference type="ChEBI" id="CHEBI:29105"/>
    </ligand>
</feature>
<name>A0A511MYI6_DEIC1</name>
<feature type="signal peptide" evidence="10">
    <location>
        <begin position="1"/>
        <end position="33"/>
    </location>
</feature>
<dbReference type="PANTHER" id="PTHR11002:SF79">
    <property type="entry name" value="CARBONIC ANHYDRASE 2"/>
    <property type="match status" value="1"/>
</dbReference>
<feature type="binding site" evidence="8">
    <location>
        <position position="89"/>
    </location>
    <ligand>
        <name>Zn(2+)</name>
        <dbReference type="ChEBI" id="CHEBI:29105"/>
    </ligand>
</feature>
<keyword evidence="12" id="KW-1185">Reference proteome</keyword>
<evidence type="ECO:0000256" key="4">
    <source>
        <dbReference type="ARBA" id="ARBA00022833"/>
    </source>
</evidence>
<reference evidence="11 12" key="1">
    <citation type="submission" date="2019-07" db="EMBL/GenBank/DDBJ databases">
        <title>Whole genome shotgun sequence of Deinococcus cellulosilyticus NBRC 106333.</title>
        <authorList>
            <person name="Hosoyama A."/>
            <person name="Uohara A."/>
            <person name="Ohji S."/>
            <person name="Ichikawa N."/>
        </authorList>
    </citation>
    <scope>NUCLEOTIDE SEQUENCE [LARGE SCALE GENOMIC DNA]</scope>
    <source>
        <strain evidence="11 12">NBRC 106333</strain>
    </source>
</reference>
<dbReference type="AlphaFoldDB" id="A0A511MYI6"/>
<keyword evidence="3 8" id="KW-0479">Metal-binding</keyword>
<proteinExistence type="inferred from homology"/>